<evidence type="ECO:0000313" key="9">
    <source>
        <dbReference type="EMBL" id="TRM12230.1"/>
    </source>
</evidence>
<feature type="transmembrane region" description="Helical" evidence="8">
    <location>
        <begin position="358"/>
        <end position="379"/>
    </location>
</feature>
<dbReference type="AlphaFoldDB" id="A0A549YK23"/>
<feature type="transmembrane region" description="Helical" evidence="8">
    <location>
        <begin position="51"/>
        <end position="70"/>
    </location>
</feature>
<evidence type="ECO:0000256" key="6">
    <source>
        <dbReference type="ARBA" id="ARBA00023065"/>
    </source>
</evidence>
<dbReference type="Pfam" id="PF02386">
    <property type="entry name" value="TrkH"/>
    <property type="match status" value="1"/>
</dbReference>
<keyword evidence="2" id="KW-0813">Transport</keyword>
<dbReference type="GO" id="GO:0030001">
    <property type="term" value="P:metal ion transport"/>
    <property type="evidence" value="ECO:0007669"/>
    <property type="project" value="UniProtKB-ARBA"/>
</dbReference>
<evidence type="ECO:0000256" key="7">
    <source>
        <dbReference type="ARBA" id="ARBA00023136"/>
    </source>
</evidence>
<proteinExistence type="predicted"/>
<evidence type="ECO:0000256" key="8">
    <source>
        <dbReference type="SAM" id="Phobius"/>
    </source>
</evidence>
<accession>A0A549YK23</accession>
<evidence type="ECO:0000256" key="1">
    <source>
        <dbReference type="ARBA" id="ARBA00004651"/>
    </source>
</evidence>
<feature type="transmembrane region" description="Helical" evidence="8">
    <location>
        <begin position="306"/>
        <end position="337"/>
    </location>
</feature>
<keyword evidence="7 8" id="KW-0472">Membrane</keyword>
<feature type="transmembrane region" description="Helical" evidence="8">
    <location>
        <begin position="194"/>
        <end position="214"/>
    </location>
</feature>
<feature type="transmembrane region" description="Helical" evidence="8">
    <location>
        <begin position="414"/>
        <end position="434"/>
    </location>
</feature>
<keyword evidence="3" id="KW-1003">Cell membrane</keyword>
<dbReference type="PANTHER" id="PTHR32024">
    <property type="entry name" value="TRK SYSTEM POTASSIUM UPTAKE PROTEIN TRKG-RELATED"/>
    <property type="match status" value="1"/>
</dbReference>
<keyword evidence="10" id="KW-1185">Reference proteome</keyword>
<keyword evidence="6" id="KW-0406">Ion transport</keyword>
<dbReference type="InterPro" id="IPR003445">
    <property type="entry name" value="Cat_transpt"/>
</dbReference>
<feature type="transmembrane region" description="Helical" evidence="8">
    <location>
        <begin position="134"/>
        <end position="154"/>
    </location>
</feature>
<evidence type="ECO:0000313" key="10">
    <source>
        <dbReference type="Proteomes" id="UP000319280"/>
    </source>
</evidence>
<evidence type="ECO:0000256" key="3">
    <source>
        <dbReference type="ARBA" id="ARBA00022475"/>
    </source>
</evidence>
<dbReference type="GO" id="GO:0005886">
    <property type="term" value="C:plasma membrane"/>
    <property type="evidence" value="ECO:0007669"/>
    <property type="project" value="UniProtKB-SubCell"/>
</dbReference>
<comment type="caution">
    <text evidence="9">The sequence shown here is derived from an EMBL/GenBank/DDBJ whole genome shotgun (WGS) entry which is preliminary data.</text>
</comment>
<dbReference type="GO" id="GO:0008324">
    <property type="term" value="F:monoatomic cation transmembrane transporter activity"/>
    <property type="evidence" value="ECO:0007669"/>
    <property type="project" value="InterPro"/>
</dbReference>
<evidence type="ECO:0000256" key="2">
    <source>
        <dbReference type="ARBA" id="ARBA00022448"/>
    </source>
</evidence>
<dbReference type="Proteomes" id="UP000319280">
    <property type="component" value="Unassembled WGS sequence"/>
</dbReference>
<protein>
    <submittedName>
        <fullName evidence="9">TrkH family potassium uptake protein</fullName>
    </submittedName>
</protein>
<gene>
    <name evidence="9" type="ORF">FH966_11360</name>
</gene>
<organism evidence="9 10">
    <name type="scientific">Lentibacillus cibarius</name>
    <dbReference type="NCBI Taxonomy" id="2583219"/>
    <lineage>
        <taxon>Bacteria</taxon>
        <taxon>Bacillati</taxon>
        <taxon>Bacillota</taxon>
        <taxon>Bacilli</taxon>
        <taxon>Bacillales</taxon>
        <taxon>Bacillaceae</taxon>
        <taxon>Lentibacillus</taxon>
    </lineage>
</organism>
<dbReference type="EMBL" id="VJMZ01000001">
    <property type="protein sequence ID" value="TRM12230.1"/>
    <property type="molecule type" value="Genomic_DNA"/>
</dbReference>
<dbReference type="RefSeq" id="WP_142791220.1">
    <property type="nucleotide sequence ID" value="NZ_VJMZ01000001.1"/>
</dbReference>
<feature type="transmembrane region" description="Helical" evidence="8">
    <location>
        <begin position="235"/>
        <end position="258"/>
    </location>
</feature>
<keyword evidence="4 8" id="KW-0812">Transmembrane</keyword>
<comment type="subcellular location">
    <subcellularLocation>
        <location evidence="1">Cell membrane</location>
        <topology evidence="1">Multi-pass membrane protein</topology>
    </subcellularLocation>
</comment>
<feature type="transmembrane region" description="Helical" evidence="8">
    <location>
        <begin position="76"/>
        <end position="103"/>
    </location>
</feature>
<evidence type="ECO:0000256" key="4">
    <source>
        <dbReference type="ARBA" id="ARBA00022692"/>
    </source>
</evidence>
<dbReference type="PANTHER" id="PTHR32024:SF4">
    <property type="entry name" value="KTR SYSTEM POTASSIUM UPTAKE PROTEIN D"/>
    <property type="match status" value="1"/>
</dbReference>
<evidence type="ECO:0000256" key="5">
    <source>
        <dbReference type="ARBA" id="ARBA00022989"/>
    </source>
</evidence>
<name>A0A549YK23_9BACI</name>
<sequence length="453" mass="50207">MFKLTIFRWIKQLSPVQLIFLFYFIAVIVSTAVLALPAAHQDGVNPPLIDILFTAVSALSVTGLSTLSIADTFNTTGVILLAVILQLGGVGVMAIGTFIWMITGKKIRLKERKLIMADQNQTSFSGIVRLVREILLVILTIEFIGFIILGTYYLQYFPTVKEAYFQSFFGVISATTNGGFDITGQSLKLFKDDYFVQFINMLLIVFGAIGYPVLIEIKEYLFAGEKKRETLRFSLFAKITTLTFLVLIVVGTLFIMLLDIGGFFAGKSWHEVLFYSLFQSITTRSGGLSTMDVSQLSEPNHLFMSILMIIGASPSSAGGGIRTTTFALVVIFIITYARGKENIRIFNREVHDEDLRKAVTVTLMAIVFVLTATLVLTIAEPFDLSQILFEVSSAFGTVGLSLGITGDLSMFSKIVLMILMFIGRVGILTFLFIFKSNKQAGKYHYPKEKIIIG</sequence>
<reference evidence="9 10" key="1">
    <citation type="submission" date="2019-07" db="EMBL/GenBank/DDBJ databases">
        <title>Genomic analysis of Lentibacillus sp. NKC851-2.</title>
        <authorList>
            <person name="Oh Y.J."/>
        </authorList>
    </citation>
    <scope>NUCLEOTIDE SEQUENCE [LARGE SCALE GENOMIC DNA]</scope>
    <source>
        <strain evidence="9 10">NKC851-2</strain>
    </source>
</reference>
<keyword evidence="5 8" id="KW-1133">Transmembrane helix</keyword>
<feature type="transmembrane region" description="Helical" evidence="8">
    <location>
        <begin position="20"/>
        <end position="39"/>
    </location>
</feature>